<keyword evidence="4" id="KW-0677">Repeat</keyword>
<dbReference type="SMART" id="SM00181">
    <property type="entry name" value="EGF"/>
    <property type="match status" value="11"/>
</dbReference>
<dbReference type="Pfam" id="PF12661">
    <property type="entry name" value="hEGF"/>
    <property type="match status" value="3"/>
</dbReference>
<evidence type="ECO:0000313" key="10">
    <source>
        <dbReference type="Proteomes" id="UP000005237"/>
    </source>
</evidence>
<dbReference type="Proteomes" id="UP000005237">
    <property type="component" value="Unassembled WGS sequence"/>
</dbReference>
<feature type="domain" description="EGF-like" evidence="8">
    <location>
        <begin position="480"/>
        <end position="518"/>
    </location>
</feature>
<dbReference type="Pfam" id="PF07974">
    <property type="entry name" value="EGF_2"/>
    <property type="match status" value="1"/>
</dbReference>
<feature type="domain" description="EGF-like" evidence="8">
    <location>
        <begin position="168"/>
        <end position="202"/>
    </location>
</feature>
<keyword evidence="6" id="KW-0325">Glycoprotein</keyword>
<accession>A0A8R1I5F4</accession>
<feature type="disulfide bond" evidence="7">
    <location>
        <begin position="192"/>
        <end position="201"/>
    </location>
</feature>
<keyword evidence="5 7" id="KW-1015">Disulfide bond</keyword>
<dbReference type="Pfam" id="PF07645">
    <property type="entry name" value="EGF_CA"/>
    <property type="match status" value="2"/>
</dbReference>
<dbReference type="AlphaFoldDB" id="A0A8R1I5F4"/>
<keyword evidence="10" id="KW-1185">Reference proteome</keyword>
<dbReference type="Pfam" id="PF00008">
    <property type="entry name" value="EGF"/>
    <property type="match status" value="5"/>
</dbReference>
<reference evidence="9" key="2">
    <citation type="submission" date="2022-06" db="UniProtKB">
        <authorList>
            <consortium name="EnsemblMetazoa"/>
        </authorList>
    </citation>
    <scope>IDENTIFICATION</scope>
    <source>
        <strain evidence="9">DF5081</strain>
    </source>
</reference>
<feature type="domain" description="EGF-like" evidence="8">
    <location>
        <begin position="135"/>
        <end position="166"/>
    </location>
</feature>
<comment type="similarity">
    <text evidence="1">Belongs to the NOTCH family.</text>
</comment>
<dbReference type="CDD" id="cd00054">
    <property type="entry name" value="EGF_CA"/>
    <property type="match status" value="2"/>
</dbReference>
<comment type="caution">
    <text evidence="7">Lacks conserved residue(s) required for the propagation of feature annotation.</text>
</comment>
<dbReference type="InterPro" id="IPR018097">
    <property type="entry name" value="EGF_Ca-bd_CS"/>
</dbReference>
<protein>
    <recommendedName>
        <fullName evidence="8">EGF-like domain-containing protein</fullName>
    </recommendedName>
</protein>
<evidence type="ECO:0000256" key="6">
    <source>
        <dbReference type="ARBA" id="ARBA00023180"/>
    </source>
</evidence>
<dbReference type="InterPro" id="IPR051022">
    <property type="entry name" value="Notch_Cell-Fate_Det"/>
</dbReference>
<dbReference type="PROSITE" id="PS00010">
    <property type="entry name" value="ASX_HYDROXYL"/>
    <property type="match status" value="3"/>
</dbReference>
<proteinExistence type="inferred from homology"/>
<feature type="disulfide bond" evidence="7">
    <location>
        <begin position="105"/>
        <end position="114"/>
    </location>
</feature>
<dbReference type="PROSITE" id="PS01186">
    <property type="entry name" value="EGF_2"/>
    <property type="match status" value="8"/>
</dbReference>
<dbReference type="FunFam" id="2.10.25.10:FF:000185">
    <property type="entry name" value="basement membrane-specific heparan sulfate proteoglycan core protein-like"/>
    <property type="match status" value="2"/>
</dbReference>
<organism evidence="9 10">
    <name type="scientific">Caenorhabditis japonica</name>
    <dbReference type="NCBI Taxonomy" id="281687"/>
    <lineage>
        <taxon>Eukaryota</taxon>
        <taxon>Metazoa</taxon>
        <taxon>Ecdysozoa</taxon>
        <taxon>Nematoda</taxon>
        <taxon>Chromadorea</taxon>
        <taxon>Rhabditida</taxon>
        <taxon>Rhabditina</taxon>
        <taxon>Rhabditomorpha</taxon>
        <taxon>Rhabditoidea</taxon>
        <taxon>Rhabditidae</taxon>
        <taxon>Peloderinae</taxon>
        <taxon>Caenorhabditis</taxon>
    </lineage>
</organism>
<feature type="domain" description="EGF-like" evidence="8">
    <location>
        <begin position="420"/>
        <end position="458"/>
    </location>
</feature>
<feature type="disulfide bond" evidence="7">
    <location>
        <begin position="309"/>
        <end position="318"/>
    </location>
</feature>
<dbReference type="InterPro" id="IPR000152">
    <property type="entry name" value="EGF-type_Asp/Asn_hydroxyl_site"/>
</dbReference>
<dbReference type="InterPro" id="IPR009030">
    <property type="entry name" value="Growth_fac_rcpt_cys_sf"/>
</dbReference>
<feature type="domain" description="EGF-like" evidence="8">
    <location>
        <begin position="40"/>
        <end position="76"/>
    </location>
</feature>
<dbReference type="InterPro" id="IPR049883">
    <property type="entry name" value="NOTCH1_EGF-like"/>
</dbReference>
<dbReference type="InterPro" id="IPR000742">
    <property type="entry name" value="EGF"/>
</dbReference>
<dbReference type="GO" id="GO:0045197">
    <property type="term" value="P:establishment or maintenance of epithelial cell apical/basal polarity"/>
    <property type="evidence" value="ECO:0007669"/>
    <property type="project" value="TreeGrafter"/>
</dbReference>
<feature type="disulfide bond" evidence="7">
    <location>
        <begin position="66"/>
        <end position="75"/>
    </location>
</feature>
<feature type="disulfide bond" evidence="7">
    <location>
        <begin position="348"/>
        <end position="357"/>
    </location>
</feature>
<dbReference type="EnsemblMetazoa" id="CJA15656c.1">
    <property type="protein sequence ID" value="CJA15656c.1"/>
    <property type="gene ID" value="WBGene00134860"/>
</dbReference>
<evidence type="ECO:0000256" key="4">
    <source>
        <dbReference type="ARBA" id="ARBA00022737"/>
    </source>
</evidence>
<sequence length="526" mass="56910">MERVCSALYRIPNINCDNNGSLIPAQLDCPSGYGGANCQVPGWCYPQNCENGGLCVGLGPSARCICPIGYHGERCDKDVNECDGRNACGARATCKNTNGTYMCVCPRGFLPPDCIQRGDETSVQFKPKVCFLSAEFNGKSMYCKNGGICENSQCHCPPGYTGSTCEIEPRECGIECLHGDCLAIPGGFHCICHDGYSGSSCEIGQDNCISNKCAPGSKCINAENSYFCECPLRRTGQYCEKVDCTSIPGLCNHGKCINSPLSDKPFQCACDPGYEGELCDIDKNECTAEHMCLNNGSCVNLPGSFRCDCPRGFKGNYCDELVDMCQEFECQNGGICMHTSNRTPVCQCRKGFIGKRCEKECPDGFGGVRCELSLRQGVCSRHRAKCFNGGRCIGGFCTCPPDFTGNQCEVSRNDAAIMFSENTCQSDPCMNNATCIDVEAQIGYACICQSGFEGDICERRKDFTGNQCEVSRNDAAIMSSENTCQSDPCMNNATCIDVEAQIGYACICQSGFEGDICERRKGVCSI</sequence>
<feature type="domain" description="EGF-like" evidence="8">
    <location>
        <begin position="204"/>
        <end position="240"/>
    </location>
</feature>
<evidence type="ECO:0000256" key="2">
    <source>
        <dbReference type="ARBA" id="ARBA00022536"/>
    </source>
</evidence>
<evidence type="ECO:0000256" key="1">
    <source>
        <dbReference type="ARBA" id="ARBA00005847"/>
    </source>
</evidence>
<feature type="disulfide bond" evidence="7">
    <location>
        <begin position="489"/>
        <end position="506"/>
    </location>
</feature>
<feature type="domain" description="EGF-like" evidence="8">
    <location>
        <begin position="282"/>
        <end position="319"/>
    </location>
</feature>
<dbReference type="PROSITE" id="PS50026">
    <property type="entry name" value="EGF_3"/>
    <property type="match status" value="10"/>
</dbReference>
<name>A0A8R1I5F4_CAEJA</name>
<feature type="disulfide bond" evidence="7">
    <location>
        <begin position="448"/>
        <end position="457"/>
    </location>
</feature>
<keyword evidence="3" id="KW-0732">Signal</keyword>
<dbReference type="PROSITE" id="PS01187">
    <property type="entry name" value="EGF_CA"/>
    <property type="match status" value="2"/>
</dbReference>
<dbReference type="GO" id="GO:0007157">
    <property type="term" value="P:heterophilic cell-cell adhesion via plasma membrane cell adhesion molecules"/>
    <property type="evidence" value="ECO:0007669"/>
    <property type="project" value="TreeGrafter"/>
</dbReference>
<feature type="disulfide bond" evidence="7">
    <location>
        <begin position="156"/>
        <end position="165"/>
    </location>
</feature>
<dbReference type="SUPFAM" id="SSF57184">
    <property type="entry name" value="Growth factor receptor domain"/>
    <property type="match status" value="1"/>
</dbReference>
<feature type="domain" description="EGF-like" evidence="8">
    <location>
        <begin position="321"/>
        <end position="358"/>
    </location>
</feature>
<dbReference type="FunFam" id="2.10.25.10:FF:000471">
    <property type="entry name" value="Protein lin-12"/>
    <property type="match status" value="1"/>
</dbReference>
<keyword evidence="2 7" id="KW-0245">EGF-like domain</keyword>
<evidence type="ECO:0000256" key="5">
    <source>
        <dbReference type="ARBA" id="ARBA00023157"/>
    </source>
</evidence>
<dbReference type="SMART" id="SM00179">
    <property type="entry name" value="EGF_CA"/>
    <property type="match status" value="10"/>
</dbReference>
<evidence type="ECO:0000313" key="9">
    <source>
        <dbReference type="EnsemblMetazoa" id="CJA15656c.1"/>
    </source>
</evidence>
<feature type="disulfide bond" evidence="7">
    <location>
        <begin position="429"/>
        <end position="446"/>
    </location>
</feature>
<feature type="disulfide bond" evidence="7">
    <location>
        <begin position="508"/>
        <end position="517"/>
    </location>
</feature>
<feature type="disulfide bond" evidence="7">
    <location>
        <begin position="230"/>
        <end position="239"/>
    </location>
</feature>
<feature type="disulfide bond" evidence="7">
    <location>
        <begin position="270"/>
        <end position="279"/>
    </location>
</feature>
<evidence type="ECO:0000256" key="3">
    <source>
        <dbReference type="ARBA" id="ARBA00022729"/>
    </source>
</evidence>
<reference evidence="10" key="1">
    <citation type="submission" date="2010-08" db="EMBL/GenBank/DDBJ databases">
        <authorList>
            <consortium name="Caenorhabditis japonica Sequencing Consortium"/>
            <person name="Wilson R.K."/>
        </authorList>
    </citation>
    <scope>NUCLEOTIDE SEQUENCE [LARGE SCALE GENOMIC DNA]</scope>
    <source>
        <strain evidence="10">DF5081</strain>
    </source>
</reference>
<dbReference type="PANTHER" id="PTHR24049">
    <property type="entry name" value="CRUMBS FAMILY MEMBER"/>
    <property type="match status" value="1"/>
</dbReference>
<dbReference type="GO" id="GO:0005509">
    <property type="term" value="F:calcium ion binding"/>
    <property type="evidence" value="ECO:0007669"/>
    <property type="project" value="InterPro"/>
</dbReference>
<dbReference type="InterPro" id="IPR013111">
    <property type="entry name" value="EGF_extracell"/>
</dbReference>
<evidence type="ECO:0000256" key="7">
    <source>
        <dbReference type="PROSITE-ProRule" id="PRU00076"/>
    </source>
</evidence>
<dbReference type="SUPFAM" id="SSF57196">
    <property type="entry name" value="EGF/Laminin"/>
    <property type="match status" value="8"/>
</dbReference>
<feature type="domain" description="EGF-like" evidence="8">
    <location>
        <begin position="247"/>
        <end position="280"/>
    </location>
</feature>
<dbReference type="PROSITE" id="PS00022">
    <property type="entry name" value="EGF_1"/>
    <property type="match status" value="10"/>
</dbReference>
<dbReference type="InterPro" id="IPR001881">
    <property type="entry name" value="EGF-like_Ca-bd_dom"/>
</dbReference>
<dbReference type="GO" id="GO:0032991">
    <property type="term" value="C:protein-containing complex"/>
    <property type="evidence" value="ECO:0007669"/>
    <property type="project" value="TreeGrafter"/>
</dbReference>
<dbReference type="InterPro" id="IPR013032">
    <property type="entry name" value="EGF-like_CS"/>
</dbReference>
<evidence type="ECO:0000259" key="8">
    <source>
        <dbReference type="PROSITE" id="PS50026"/>
    </source>
</evidence>
<feature type="domain" description="EGF-like" evidence="8">
    <location>
        <begin position="78"/>
        <end position="115"/>
    </location>
</feature>
<dbReference type="GO" id="GO:0005886">
    <property type="term" value="C:plasma membrane"/>
    <property type="evidence" value="ECO:0007669"/>
    <property type="project" value="TreeGrafter"/>
</dbReference>
<dbReference type="Gene3D" id="2.10.25.10">
    <property type="entry name" value="Laminin"/>
    <property type="match status" value="11"/>
</dbReference>